<dbReference type="AlphaFoldDB" id="A0ABD5W6M0"/>
<protein>
    <submittedName>
        <fullName evidence="2">GNAT family N-acetyltransferase</fullName>
        <ecNumber evidence="2">2.3.-.-</ecNumber>
    </submittedName>
</protein>
<evidence type="ECO:0000313" key="2">
    <source>
        <dbReference type="EMBL" id="MFC7058372.1"/>
    </source>
</evidence>
<keyword evidence="3" id="KW-1185">Reference proteome</keyword>
<keyword evidence="2" id="KW-0012">Acyltransferase</keyword>
<dbReference type="Pfam" id="PF13302">
    <property type="entry name" value="Acetyltransf_3"/>
    <property type="match status" value="1"/>
</dbReference>
<keyword evidence="2" id="KW-0808">Transferase</keyword>
<gene>
    <name evidence="2" type="ORF">ACFQQG_09525</name>
</gene>
<dbReference type="SUPFAM" id="SSF55729">
    <property type="entry name" value="Acyl-CoA N-acyltransferases (Nat)"/>
    <property type="match status" value="1"/>
</dbReference>
<dbReference type="EC" id="2.3.-.-" evidence="2"/>
<accession>A0ABD5W6M0</accession>
<dbReference type="Proteomes" id="UP001596445">
    <property type="component" value="Unassembled WGS sequence"/>
</dbReference>
<dbReference type="PANTHER" id="PTHR43415:SF3">
    <property type="entry name" value="GNAT-FAMILY ACETYLTRANSFERASE"/>
    <property type="match status" value="1"/>
</dbReference>
<dbReference type="EMBL" id="JBHSZI010000001">
    <property type="protein sequence ID" value="MFC7058372.1"/>
    <property type="molecule type" value="Genomic_DNA"/>
</dbReference>
<dbReference type="Gene3D" id="3.40.630.30">
    <property type="match status" value="1"/>
</dbReference>
<feature type="domain" description="N-acetyltransferase" evidence="1">
    <location>
        <begin position="23"/>
        <end position="173"/>
    </location>
</feature>
<sequence length="173" mass="20242">MLTNFLFRKSIIADGRRKERVKIEFRPATADDLELLLAWRSHPEVYHHFSEQDEPLVWENHLEWWQSRENRRDWIIVINTAEQWRDVGSVSVADLETETPEVGVYVGEITSWGNGIATDALNFITDWLREQNYAEARAKIAKDNEASQNLFEKVGFERISSTEESEGEYLIDL</sequence>
<dbReference type="PROSITE" id="PS51186">
    <property type="entry name" value="GNAT"/>
    <property type="match status" value="1"/>
</dbReference>
<dbReference type="GO" id="GO:0016746">
    <property type="term" value="F:acyltransferase activity"/>
    <property type="evidence" value="ECO:0007669"/>
    <property type="project" value="UniProtKB-KW"/>
</dbReference>
<proteinExistence type="predicted"/>
<dbReference type="RefSeq" id="WP_382185277.1">
    <property type="nucleotide sequence ID" value="NZ_JBHSZI010000001.1"/>
</dbReference>
<organism evidence="2 3">
    <name type="scientific">Halovenus salina</name>
    <dbReference type="NCBI Taxonomy" id="1510225"/>
    <lineage>
        <taxon>Archaea</taxon>
        <taxon>Methanobacteriati</taxon>
        <taxon>Methanobacteriota</taxon>
        <taxon>Stenosarchaea group</taxon>
        <taxon>Halobacteria</taxon>
        <taxon>Halobacteriales</taxon>
        <taxon>Haloarculaceae</taxon>
        <taxon>Halovenus</taxon>
    </lineage>
</organism>
<evidence type="ECO:0000313" key="3">
    <source>
        <dbReference type="Proteomes" id="UP001596445"/>
    </source>
</evidence>
<evidence type="ECO:0000259" key="1">
    <source>
        <dbReference type="PROSITE" id="PS51186"/>
    </source>
</evidence>
<dbReference type="InterPro" id="IPR016181">
    <property type="entry name" value="Acyl_CoA_acyltransferase"/>
</dbReference>
<comment type="caution">
    <text evidence="2">The sequence shown here is derived from an EMBL/GenBank/DDBJ whole genome shotgun (WGS) entry which is preliminary data.</text>
</comment>
<dbReference type="PANTHER" id="PTHR43415">
    <property type="entry name" value="SPERMIDINE N(1)-ACETYLTRANSFERASE"/>
    <property type="match status" value="1"/>
</dbReference>
<reference evidence="2 3" key="1">
    <citation type="journal article" date="2019" name="Int. J. Syst. Evol. Microbiol.">
        <title>The Global Catalogue of Microorganisms (GCM) 10K type strain sequencing project: providing services to taxonomists for standard genome sequencing and annotation.</title>
        <authorList>
            <consortium name="The Broad Institute Genomics Platform"/>
            <consortium name="The Broad Institute Genome Sequencing Center for Infectious Disease"/>
            <person name="Wu L."/>
            <person name="Ma J."/>
        </authorList>
    </citation>
    <scope>NUCLEOTIDE SEQUENCE [LARGE SCALE GENOMIC DNA]</scope>
    <source>
        <strain evidence="2 3">JCM 30072</strain>
    </source>
</reference>
<dbReference type="InterPro" id="IPR000182">
    <property type="entry name" value="GNAT_dom"/>
</dbReference>
<name>A0ABD5W6M0_9EURY</name>